<dbReference type="Proteomes" id="UP001244341">
    <property type="component" value="Chromosome 9b"/>
</dbReference>
<evidence type="ECO:0000313" key="3">
    <source>
        <dbReference type="Proteomes" id="UP001244341"/>
    </source>
</evidence>
<feature type="compositionally biased region" description="Polar residues" evidence="1">
    <location>
        <begin position="15"/>
        <end position="30"/>
    </location>
</feature>
<feature type="compositionally biased region" description="Polar residues" evidence="1">
    <location>
        <begin position="41"/>
        <end position="54"/>
    </location>
</feature>
<feature type="region of interest" description="Disordered" evidence="1">
    <location>
        <begin position="1"/>
        <end position="77"/>
    </location>
</feature>
<name>A0ABY8UCN3_TETOB</name>
<evidence type="ECO:0008006" key="4">
    <source>
        <dbReference type="Google" id="ProtNLM"/>
    </source>
</evidence>
<keyword evidence="3" id="KW-1185">Reference proteome</keyword>
<organism evidence="2 3">
    <name type="scientific">Tetradesmus obliquus</name>
    <name type="common">Green alga</name>
    <name type="synonym">Acutodesmus obliquus</name>
    <dbReference type="NCBI Taxonomy" id="3088"/>
    <lineage>
        <taxon>Eukaryota</taxon>
        <taxon>Viridiplantae</taxon>
        <taxon>Chlorophyta</taxon>
        <taxon>core chlorophytes</taxon>
        <taxon>Chlorophyceae</taxon>
        <taxon>CS clade</taxon>
        <taxon>Sphaeropleales</taxon>
        <taxon>Scenedesmaceae</taxon>
        <taxon>Tetradesmus</taxon>
    </lineage>
</organism>
<gene>
    <name evidence="2" type="ORF">OEZ85_009873</name>
</gene>
<evidence type="ECO:0000313" key="2">
    <source>
        <dbReference type="EMBL" id="WIA18413.1"/>
    </source>
</evidence>
<evidence type="ECO:0000256" key="1">
    <source>
        <dbReference type="SAM" id="MobiDB-lite"/>
    </source>
</evidence>
<sequence>MSSSGNGVAVEQLQAPFQSGGPNRMNSNGVYSKKQLAEQDLTASINSNSSSIGVQQQEGLQEQEGQAQQQQQQQPYELQMQEGATAAPAGRLTAVDTFQPEGTAAAAAYKAPKLPLSRTGTDTIYAASAAGGWPGSSIAVPPLPAALLPAVNSCSELTQGQLDVLGAWYCLYCPQPEAQQAVALARRYDERAGFEDNFVKVFGREQIGVMFYLMRRATSGISMAIEKIEVLPGSGSSSSKHVETYQLRIVGRHSFYFPPIIRGPVTSLLLPPALEAWATDVLTVRASDHTVLHHLQRVHNIPTMPWLLRSCLGVSSSLVMMHVLGW</sequence>
<accession>A0ABY8UCN3</accession>
<feature type="compositionally biased region" description="Low complexity" evidence="1">
    <location>
        <begin position="55"/>
        <end position="77"/>
    </location>
</feature>
<reference evidence="2 3" key="1">
    <citation type="submission" date="2023-05" db="EMBL/GenBank/DDBJ databases">
        <title>A 100% complete, gapless, phased diploid assembly of the Scenedesmus obliquus UTEX 3031 genome.</title>
        <authorList>
            <person name="Biondi T.C."/>
            <person name="Hanschen E.R."/>
            <person name="Kwon T."/>
            <person name="Eng W."/>
            <person name="Kruse C.P.S."/>
            <person name="Koehler S.I."/>
            <person name="Kunde Y."/>
            <person name="Gleasner C.D."/>
            <person name="You Mak K.T."/>
            <person name="Polle J."/>
            <person name="Hovde B.T."/>
            <person name="Starkenburg S.R."/>
        </authorList>
    </citation>
    <scope>NUCLEOTIDE SEQUENCE [LARGE SCALE GENOMIC DNA]</scope>
    <source>
        <strain evidence="2 3">DOE0152z</strain>
    </source>
</reference>
<proteinExistence type="predicted"/>
<dbReference type="EMBL" id="CP126216">
    <property type="protein sequence ID" value="WIA18413.1"/>
    <property type="molecule type" value="Genomic_DNA"/>
</dbReference>
<protein>
    <recommendedName>
        <fullName evidence="4">Lipocalin/cytosolic fatty-acid binding domain-containing protein</fullName>
    </recommendedName>
</protein>